<dbReference type="InterPro" id="IPR029052">
    <property type="entry name" value="Metallo-depent_PP-like"/>
</dbReference>
<reference evidence="3 4" key="1">
    <citation type="submission" date="2017-07" db="EMBL/GenBank/DDBJ databases">
        <authorList>
            <person name="Sun Z.S."/>
            <person name="Albrecht U."/>
            <person name="Echele G."/>
            <person name="Lee C.C."/>
        </authorList>
    </citation>
    <scope>NUCLEOTIDE SEQUENCE [LARGE SCALE GENOMIC DNA]</scope>
    <source>
        <strain evidence="4">type strain: KCTC 22618</strain>
    </source>
</reference>
<evidence type="ECO:0000313" key="3">
    <source>
        <dbReference type="EMBL" id="SNR16829.1"/>
    </source>
</evidence>
<dbReference type="InterPro" id="IPR038607">
    <property type="entry name" value="PhoD-like_sf"/>
</dbReference>
<dbReference type="InterPro" id="IPR018946">
    <property type="entry name" value="PhoD-like_MPP"/>
</dbReference>
<dbReference type="EMBL" id="LT899436">
    <property type="protein sequence ID" value="SNR16829.1"/>
    <property type="molecule type" value="Genomic_DNA"/>
</dbReference>
<evidence type="ECO:0000259" key="2">
    <source>
        <dbReference type="Pfam" id="PF09423"/>
    </source>
</evidence>
<gene>
    <name evidence="3" type="ORF">TJEJU_3175</name>
</gene>
<feature type="signal peptide" evidence="1">
    <location>
        <begin position="1"/>
        <end position="19"/>
    </location>
</feature>
<dbReference type="PANTHER" id="PTHR33987">
    <property type="entry name" value="CALCINEURIN-LIKE METALLO-PHOSPHOESTERASE SUPERFAMILY PROTEIN"/>
    <property type="match status" value="1"/>
</dbReference>
<dbReference type="Gene3D" id="3.60.21.70">
    <property type="entry name" value="PhoD-like phosphatase"/>
    <property type="match status" value="1"/>
</dbReference>
<dbReference type="PANTHER" id="PTHR33987:SF1">
    <property type="entry name" value="CALCINEURIN-LIKE METALLO-PHOSPHOESTERASE SUPERFAMILY PROTEIN"/>
    <property type="match status" value="1"/>
</dbReference>
<evidence type="ECO:0000313" key="4">
    <source>
        <dbReference type="Proteomes" id="UP000215214"/>
    </source>
</evidence>
<name>A0A238UCC8_9FLAO</name>
<feature type="chain" id="PRO_5012579398" description="PhoD-like phosphatase metallophosphatase domain-containing protein" evidence="1">
    <location>
        <begin position="20"/>
        <end position="334"/>
    </location>
</feature>
<dbReference type="KEGG" id="tje:TJEJU_3175"/>
<dbReference type="AlphaFoldDB" id="A0A238UCC8"/>
<dbReference type="Pfam" id="PF09423">
    <property type="entry name" value="PhoD"/>
    <property type="match status" value="1"/>
</dbReference>
<dbReference type="Proteomes" id="UP000215214">
    <property type="component" value="Chromosome TJEJU"/>
</dbReference>
<feature type="domain" description="PhoD-like phosphatase metallophosphatase" evidence="2">
    <location>
        <begin position="43"/>
        <end position="261"/>
    </location>
</feature>
<sequence>MKKTFILLLCICLNSFIYSQNDFTIAFGSCNKTSIENLFWDDIVSLNPNVWIWGGDNIYADTDNMQEMKAFYKAQWNQKGYKELTEKVNILGTWDDHDYGKNDAGEEYQMKRESQQLFLDFLQVSRSDSRRKREGVYHSEVFKTKKGSVKIIILDTRYHRSPLTKDKNSPQKKYISSKFNEGTILGKKQWNWLTNELHDSKADFNIIMSSIQVISSEHRFEKWENFPHERKRLFELIKASKAKNTILLSGDRHISEFSKISIKNLPYPLIDFTSSGLTHAYKGFKSELNSNRVGDVIFRESFGVLKFNFESKKVIFQMRGNGNAVLHELSQIYP</sequence>
<keyword evidence="1" id="KW-0732">Signal</keyword>
<dbReference type="RefSeq" id="WP_095073660.1">
    <property type="nucleotide sequence ID" value="NZ_LT899436.1"/>
</dbReference>
<dbReference type="SUPFAM" id="SSF56300">
    <property type="entry name" value="Metallo-dependent phosphatases"/>
    <property type="match status" value="1"/>
</dbReference>
<dbReference type="OrthoDB" id="9763616at2"/>
<keyword evidence="4" id="KW-1185">Reference proteome</keyword>
<protein>
    <recommendedName>
        <fullName evidence="2">PhoD-like phosphatase metallophosphatase domain-containing protein</fullName>
    </recommendedName>
</protein>
<dbReference type="CDD" id="cd07389">
    <property type="entry name" value="MPP_PhoD"/>
    <property type="match status" value="1"/>
</dbReference>
<organism evidence="3 4">
    <name type="scientific">Tenacibaculum jejuense</name>
    <dbReference type="NCBI Taxonomy" id="584609"/>
    <lineage>
        <taxon>Bacteria</taxon>
        <taxon>Pseudomonadati</taxon>
        <taxon>Bacteroidota</taxon>
        <taxon>Flavobacteriia</taxon>
        <taxon>Flavobacteriales</taxon>
        <taxon>Flavobacteriaceae</taxon>
        <taxon>Tenacibaculum</taxon>
    </lineage>
</organism>
<evidence type="ECO:0000256" key="1">
    <source>
        <dbReference type="SAM" id="SignalP"/>
    </source>
</evidence>
<accession>A0A238UCC8</accession>
<proteinExistence type="predicted"/>